<dbReference type="SMART" id="SM00843">
    <property type="entry name" value="Ftsk_gamma"/>
    <property type="match status" value="1"/>
</dbReference>
<keyword evidence="12" id="KW-0131">Cell cycle</keyword>
<sequence>MAKPKATEKTRAASKTTRKSSPSAARKPAQPKRKASSTRTGTTARKRKTQAPALGLLKYEIYGILLITLSVIALSRQAAVGYFLYYITSFILGKVYFVLPLAGIYIGLMTMLRQRWANGWSSRTTGLLLLVCTMTLMSILIHVPAAQLESLPARQAAGGYVGAVQMWLLLMLFGVTITKLIAAVMLIISLMLITRMSLAQIIQYGQTMVARIGAATRQQWLASRAAAAERREERELELAAEAEAQLHASQPDQDEDAESARSKGLLAWLRRERYGESRQDELDTDSDETIYAATPERKRITRSKSTRKSADSDTTIAAEQHDQTGQDREIKFSSSDHRHLEDDLLDDALDVVMASDLHAHSAGTASAAGAGGAAGTGIASSTGMASAVEGDRTPIIRDFFEQIRSEQSVHPETETDGNTMYKTGDVTVTGETGHAVQNQVASTDSEPSATEFHTSSTPIEPVREHHNQASNEASHMSAADESDVIRAGTSETAAEQTLATAAGSEEAVVTPPPPPKPYRLPPFSLLAKPKVSNHAADQNDYMQIARKLETTLESFGVRAKVLEVVRGPAVTRYEIQPDVGVKVSRIVGLTDDIALALAAKDIRMEAPIPGKSAIGIEVPNSEVAMVTMREVMETQIFQESEARLSIAFGRDIAGQTIVGNLAKMPHLLVAGATGSGKSVCINGIITSILYKAKPDEVKFLMVDPKMVELNIYNGIPHLLAPVVTDPRRASLALKKIVVEMEKRYDLFSKSGTRNMEGYNNLVKDNPSAVLPYIVVIVDELADLMMVAAGDVEDAIARLAQMARAAGIHLIIATQRPSVDVITGVIKANIPSRIAFGVSSQIDSRTILDMGGAEKLLGRGDMLFMPVGSSKPVRVQGAFMSDQEVEAIVNYCRDQGEAQYNEDIVPEIDDSVTAIEEQKDELFDQAVQIVVEAKQASVSLLQRRMRVGYTRAARLIDSLEAHGIVGPYEGSKPREVLVSPEQYHQISTGS</sequence>
<dbReference type="Pfam" id="PF13491">
    <property type="entry name" value="FtsK_4TM"/>
    <property type="match status" value="1"/>
</dbReference>
<dbReference type="InterPro" id="IPR041027">
    <property type="entry name" value="FtsK_alpha"/>
</dbReference>
<evidence type="ECO:0000256" key="7">
    <source>
        <dbReference type="ARBA" id="ARBA00022829"/>
    </source>
</evidence>
<evidence type="ECO:0000256" key="9">
    <source>
        <dbReference type="ARBA" id="ARBA00022989"/>
    </source>
</evidence>
<evidence type="ECO:0000256" key="11">
    <source>
        <dbReference type="ARBA" id="ARBA00023136"/>
    </source>
</evidence>
<evidence type="ECO:0000256" key="6">
    <source>
        <dbReference type="ARBA" id="ARBA00022741"/>
    </source>
</evidence>
<keyword evidence="3" id="KW-1003">Cell membrane</keyword>
<keyword evidence="9 17" id="KW-1133">Transmembrane helix</keyword>
<dbReference type="RefSeq" id="WP_347323045.1">
    <property type="nucleotide sequence ID" value="NZ_JBCGUH010000001.1"/>
</dbReference>
<feature type="transmembrane region" description="Helical" evidence="17">
    <location>
        <begin position="82"/>
        <end position="106"/>
    </location>
</feature>
<evidence type="ECO:0000313" key="19">
    <source>
        <dbReference type="EMBL" id="MFD1888325.1"/>
    </source>
</evidence>
<dbReference type="InterPro" id="IPR018541">
    <property type="entry name" value="Ftsk_gamma"/>
</dbReference>
<dbReference type="InterPro" id="IPR050206">
    <property type="entry name" value="FtsK/SpoIIIE/SftA"/>
</dbReference>
<proteinExistence type="inferred from homology"/>
<dbReference type="InterPro" id="IPR036388">
    <property type="entry name" value="WH-like_DNA-bd_sf"/>
</dbReference>
<feature type="compositionally biased region" description="Low complexity" evidence="16">
    <location>
        <begin position="19"/>
        <end position="28"/>
    </location>
</feature>
<feature type="compositionally biased region" description="Basic and acidic residues" evidence="16">
    <location>
        <begin position="1"/>
        <end position="11"/>
    </location>
</feature>
<dbReference type="InterPro" id="IPR025199">
    <property type="entry name" value="FtsK_4TM"/>
</dbReference>
<dbReference type="Pfam" id="PF01580">
    <property type="entry name" value="FtsK_SpoIIIE"/>
    <property type="match status" value="1"/>
</dbReference>
<dbReference type="SMART" id="SM00382">
    <property type="entry name" value="AAA"/>
    <property type="match status" value="1"/>
</dbReference>
<keyword evidence="10" id="KW-0238">DNA-binding</keyword>
<feature type="binding site" evidence="15">
    <location>
        <begin position="671"/>
        <end position="678"/>
    </location>
    <ligand>
        <name>ATP</name>
        <dbReference type="ChEBI" id="CHEBI:30616"/>
    </ligand>
</feature>
<dbReference type="Pfam" id="PF09397">
    <property type="entry name" value="FtsK_gamma"/>
    <property type="match status" value="1"/>
</dbReference>
<evidence type="ECO:0000313" key="20">
    <source>
        <dbReference type="Proteomes" id="UP001597233"/>
    </source>
</evidence>
<protein>
    <submittedName>
        <fullName evidence="19">DNA translocase FtsK 4TM domain-containing protein</fullName>
    </submittedName>
</protein>
<dbReference type="Gene3D" id="1.10.10.10">
    <property type="entry name" value="Winged helix-like DNA-binding domain superfamily/Winged helix DNA-binding domain"/>
    <property type="match status" value="1"/>
</dbReference>
<dbReference type="InterPro" id="IPR027417">
    <property type="entry name" value="P-loop_NTPase"/>
</dbReference>
<feature type="transmembrane region" description="Helical" evidence="17">
    <location>
        <begin position="56"/>
        <end position="76"/>
    </location>
</feature>
<name>A0ABW4RPZ9_9BACL</name>
<feature type="region of interest" description="Disordered" evidence="16">
    <location>
        <begin position="439"/>
        <end position="481"/>
    </location>
</feature>
<evidence type="ECO:0000256" key="10">
    <source>
        <dbReference type="ARBA" id="ARBA00023125"/>
    </source>
</evidence>
<dbReference type="PANTHER" id="PTHR22683">
    <property type="entry name" value="SPORULATION PROTEIN RELATED"/>
    <property type="match status" value="1"/>
</dbReference>
<reference evidence="20" key="1">
    <citation type="journal article" date="2019" name="Int. J. Syst. Evol. Microbiol.">
        <title>The Global Catalogue of Microorganisms (GCM) 10K type strain sequencing project: providing services to taxonomists for standard genome sequencing and annotation.</title>
        <authorList>
            <consortium name="The Broad Institute Genomics Platform"/>
            <consortium name="The Broad Institute Genome Sequencing Center for Infectious Disease"/>
            <person name="Wu L."/>
            <person name="Ma J."/>
        </authorList>
    </citation>
    <scope>NUCLEOTIDE SEQUENCE [LARGE SCALE GENOMIC DNA]</scope>
    <source>
        <strain evidence="20">CCUG 54950</strain>
    </source>
</reference>
<keyword evidence="7" id="KW-0159">Chromosome partition</keyword>
<keyword evidence="8 15" id="KW-0067">ATP-binding</keyword>
<feature type="domain" description="FtsK" evidence="18">
    <location>
        <begin position="654"/>
        <end position="844"/>
    </location>
</feature>
<dbReference type="PROSITE" id="PS50901">
    <property type="entry name" value="FTSK"/>
    <property type="match status" value="1"/>
</dbReference>
<evidence type="ECO:0000256" key="12">
    <source>
        <dbReference type="ARBA" id="ARBA00023306"/>
    </source>
</evidence>
<keyword evidence="20" id="KW-1185">Reference proteome</keyword>
<evidence type="ECO:0000256" key="14">
    <source>
        <dbReference type="ARBA" id="ARBA00025923"/>
    </source>
</evidence>
<comment type="caution">
    <text evidence="19">The sequence shown here is derived from an EMBL/GenBank/DDBJ whole genome shotgun (WGS) entry which is preliminary data.</text>
</comment>
<dbReference type="Gene3D" id="3.30.980.40">
    <property type="match status" value="1"/>
</dbReference>
<evidence type="ECO:0000256" key="13">
    <source>
        <dbReference type="ARBA" id="ARBA00024986"/>
    </source>
</evidence>
<comment type="subcellular location">
    <subcellularLocation>
        <location evidence="1">Cell membrane</location>
        <topology evidence="1">Multi-pass membrane protein</topology>
    </subcellularLocation>
</comment>
<dbReference type="SUPFAM" id="SSF46785">
    <property type="entry name" value="Winged helix' DNA-binding domain"/>
    <property type="match status" value="1"/>
</dbReference>
<dbReference type="Gene3D" id="3.40.50.300">
    <property type="entry name" value="P-loop containing nucleotide triphosphate hydrolases"/>
    <property type="match status" value="1"/>
</dbReference>
<evidence type="ECO:0000256" key="8">
    <source>
        <dbReference type="ARBA" id="ARBA00022840"/>
    </source>
</evidence>
<feature type="transmembrane region" description="Helical" evidence="17">
    <location>
        <begin position="127"/>
        <end position="146"/>
    </location>
</feature>
<evidence type="ECO:0000256" key="2">
    <source>
        <dbReference type="ARBA" id="ARBA00006474"/>
    </source>
</evidence>
<dbReference type="EMBL" id="JBHUEH010000032">
    <property type="protein sequence ID" value="MFD1888325.1"/>
    <property type="molecule type" value="Genomic_DNA"/>
</dbReference>
<comment type="subunit">
    <text evidence="14">Homohexamer. Forms a ring that surrounds DNA.</text>
</comment>
<dbReference type="SUPFAM" id="SSF52540">
    <property type="entry name" value="P-loop containing nucleoside triphosphate hydrolases"/>
    <property type="match status" value="1"/>
</dbReference>
<dbReference type="InterPro" id="IPR036390">
    <property type="entry name" value="WH_DNA-bd_sf"/>
</dbReference>
<dbReference type="InterPro" id="IPR003593">
    <property type="entry name" value="AAA+_ATPase"/>
</dbReference>
<feature type="region of interest" description="Disordered" evidence="16">
    <location>
        <begin position="1"/>
        <end position="47"/>
    </location>
</feature>
<feature type="transmembrane region" description="Helical" evidence="17">
    <location>
        <begin position="166"/>
        <end position="193"/>
    </location>
</feature>
<evidence type="ECO:0000256" key="15">
    <source>
        <dbReference type="PROSITE-ProRule" id="PRU00289"/>
    </source>
</evidence>
<keyword evidence="4" id="KW-0132">Cell division</keyword>
<feature type="region of interest" description="Disordered" evidence="16">
    <location>
        <begin position="277"/>
        <end position="335"/>
    </location>
</feature>
<evidence type="ECO:0000256" key="5">
    <source>
        <dbReference type="ARBA" id="ARBA00022692"/>
    </source>
</evidence>
<evidence type="ECO:0000256" key="1">
    <source>
        <dbReference type="ARBA" id="ARBA00004651"/>
    </source>
</evidence>
<dbReference type="InterPro" id="IPR002543">
    <property type="entry name" value="FtsK_dom"/>
</dbReference>
<dbReference type="CDD" id="cd01127">
    <property type="entry name" value="TrwB_TraG_TraD_VirD4"/>
    <property type="match status" value="1"/>
</dbReference>
<feature type="compositionally biased region" description="Polar residues" evidence="16">
    <location>
        <begin position="439"/>
        <end position="458"/>
    </location>
</feature>
<organism evidence="19 20">
    <name type="scientific">Paenibacillus wenxiniae</name>
    <dbReference type="NCBI Taxonomy" id="1636843"/>
    <lineage>
        <taxon>Bacteria</taxon>
        <taxon>Bacillati</taxon>
        <taxon>Bacillota</taxon>
        <taxon>Bacilli</taxon>
        <taxon>Bacillales</taxon>
        <taxon>Paenibacillaceae</taxon>
        <taxon>Paenibacillus</taxon>
    </lineage>
</organism>
<comment type="function">
    <text evidence="13">Essential cell division protein that coordinates cell division and chromosome segregation. The N-terminus is involved in assembly of the cell-division machinery. The C-terminus functions as a DNA motor that moves dsDNA in an ATP-dependent manner towards the dif recombination site, which is located within the replication terminus region. Required for activation of the Xer recombinase, allowing activation of chromosome unlinking by recombination.</text>
</comment>
<comment type="similarity">
    <text evidence="2">Belongs to the FtsK/SpoIIIE/SftA family.</text>
</comment>
<keyword evidence="5 17" id="KW-0812">Transmembrane</keyword>
<evidence type="ECO:0000259" key="18">
    <source>
        <dbReference type="PROSITE" id="PS50901"/>
    </source>
</evidence>
<evidence type="ECO:0000256" key="17">
    <source>
        <dbReference type="SAM" id="Phobius"/>
    </source>
</evidence>
<dbReference type="Pfam" id="PF17854">
    <property type="entry name" value="FtsK_alpha"/>
    <property type="match status" value="1"/>
</dbReference>
<evidence type="ECO:0000256" key="3">
    <source>
        <dbReference type="ARBA" id="ARBA00022475"/>
    </source>
</evidence>
<gene>
    <name evidence="19" type="ORF">ACFSC9_22825</name>
</gene>
<feature type="compositionally biased region" description="Basic and acidic residues" evidence="16">
    <location>
        <begin position="319"/>
        <end position="335"/>
    </location>
</feature>
<accession>A0ABW4RPZ9</accession>
<dbReference type="Proteomes" id="UP001597233">
    <property type="component" value="Unassembled WGS sequence"/>
</dbReference>
<keyword evidence="6 15" id="KW-0547">Nucleotide-binding</keyword>
<evidence type="ECO:0000256" key="4">
    <source>
        <dbReference type="ARBA" id="ARBA00022618"/>
    </source>
</evidence>
<evidence type="ECO:0000256" key="16">
    <source>
        <dbReference type="SAM" id="MobiDB-lite"/>
    </source>
</evidence>
<keyword evidence="11 17" id="KW-0472">Membrane</keyword>
<dbReference type="PANTHER" id="PTHR22683:SF41">
    <property type="entry name" value="DNA TRANSLOCASE FTSK"/>
    <property type="match status" value="1"/>
</dbReference>